<feature type="transmembrane region" description="Helical" evidence="1">
    <location>
        <begin position="104"/>
        <end position="126"/>
    </location>
</feature>
<dbReference type="Pfam" id="PF11181">
    <property type="entry name" value="YflT"/>
    <property type="match status" value="1"/>
</dbReference>
<proteinExistence type="predicted"/>
<evidence type="ECO:0000313" key="4">
    <source>
        <dbReference type="Proteomes" id="UP000245469"/>
    </source>
</evidence>
<organism evidence="3 4">
    <name type="scientific">Quadrisphaera granulorum</name>
    <dbReference type="NCBI Taxonomy" id="317664"/>
    <lineage>
        <taxon>Bacteria</taxon>
        <taxon>Bacillati</taxon>
        <taxon>Actinomycetota</taxon>
        <taxon>Actinomycetes</taxon>
        <taxon>Kineosporiales</taxon>
        <taxon>Kineosporiaceae</taxon>
        <taxon>Quadrisphaera</taxon>
    </lineage>
</organism>
<comment type="caution">
    <text evidence="3">The sequence shown here is derived from an EMBL/GenBank/DDBJ whole genome shotgun (WGS) entry which is preliminary data.</text>
</comment>
<protein>
    <recommendedName>
        <fullName evidence="2">General stress protein 17M-like domain-containing protein</fullName>
    </recommendedName>
</protein>
<accession>A0A316B117</accession>
<feature type="domain" description="General stress protein 17M-like" evidence="2">
    <location>
        <begin position="25"/>
        <end position="96"/>
    </location>
</feature>
<dbReference type="EMBL" id="QGDQ01000001">
    <property type="protein sequence ID" value="PWJ56197.1"/>
    <property type="molecule type" value="Genomic_DNA"/>
</dbReference>
<dbReference type="AlphaFoldDB" id="A0A316B117"/>
<evidence type="ECO:0000256" key="1">
    <source>
        <dbReference type="SAM" id="Phobius"/>
    </source>
</evidence>
<keyword evidence="1" id="KW-0472">Membrane</keyword>
<dbReference type="RefSeq" id="WP_109772395.1">
    <property type="nucleotide sequence ID" value="NZ_QGDQ01000001.1"/>
</dbReference>
<dbReference type="OrthoDB" id="3381462at2"/>
<reference evidence="3 4" key="1">
    <citation type="submission" date="2018-03" db="EMBL/GenBank/DDBJ databases">
        <title>Genomic Encyclopedia of Archaeal and Bacterial Type Strains, Phase II (KMG-II): from individual species to whole genera.</title>
        <authorList>
            <person name="Goeker M."/>
        </authorList>
    </citation>
    <scope>NUCLEOTIDE SEQUENCE [LARGE SCALE GENOMIC DNA]</scope>
    <source>
        <strain evidence="3 4">DSM 44889</strain>
    </source>
</reference>
<sequence>MTGASPQPRVRGGITGGISLPTGSEIATYATYLEAQKAVDHLSDEGFPVQLVSIVGTDLRSVERVTGRLTYARVALAGAASGLWFGLFLGLLLTLFVGDGGLNLWLAAMLIGAGSGMLFGVISYALTGGRRDFSSVNAILASRYSVICADEEAGRARQLLAGLEGVRPLQRETGQL</sequence>
<dbReference type="Proteomes" id="UP000245469">
    <property type="component" value="Unassembled WGS sequence"/>
</dbReference>
<keyword evidence="1" id="KW-1133">Transmembrane helix</keyword>
<feature type="transmembrane region" description="Helical" evidence="1">
    <location>
        <begin position="74"/>
        <end position="98"/>
    </location>
</feature>
<keyword evidence="1" id="KW-0812">Transmembrane</keyword>
<keyword evidence="4" id="KW-1185">Reference proteome</keyword>
<gene>
    <name evidence="3" type="ORF">BXY45_101172</name>
</gene>
<evidence type="ECO:0000313" key="3">
    <source>
        <dbReference type="EMBL" id="PWJ56197.1"/>
    </source>
</evidence>
<dbReference type="InterPro" id="IPR025889">
    <property type="entry name" value="GSP17M-like_dom"/>
</dbReference>
<evidence type="ECO:0000259" key="2">
    <source>
        <dbReference type="Pfam" id="PF11181"/>
    </source>
</evidence>
<name>A0A316B117_9ACTN</name>